<dbReference type="SMART" id="SM00717">
    <property type="entry name" value="SANT"/>
    <property type="match status" value="2"/>
</dbReference>
<protein>
    <submittedName>
        <fullName evidence="7">Uncharacterized protein</fullName>
    </submittedName>
</protein>
<keyword evidence="8" id="KW-1185">Reference proteome</keyword>
<evidence type="ECO:0000256" key="2">
    <source>
        <dbReference type="ARBA" id="ARBA00022737"/>
    </source>
</evidence>
<dbReference type="PROSITE" id="PS51294">
    <property type="entry name" value="HTH_MYB"/>
    <property type="match status" value="2"/>
</dbReference>
<dbReference type="PROSITE" id="PS50090">
    <property type="entry name" value="MYB_LIKE"/>
    <property type="match status" value="2"/>
</dbReference>
<dbReference type="Gene3D" id="1.10.10.60">
    <property type="entry name" value="Homeodomain-like"/>
    <property type="match status" value="2"/>
</dbReference>
<dbReference type="InterPro" id="IPR009057">
    <property type="entry name" value="Homeodomain-like_sf"/>
</dbReference>
<evidence type="ECO:0000313" key="7">
    <source>
        <dbReference type="EMBL" id="KAD6795687.1"/>
    </source>
</evidence>
<evidence type="ECO:0000256" key="4">
    <source>
        <dbReference type="ARBA" id="ARBA00023242"/>
    </source>
</evidence>
<evidence type="ECO:0000313" key="8">
    <source>
        <dbReference type="Proteomes" id="UP000326396"/>
    </source>
</evidence>
<evidence type="ECO:0000256" key="1">
    <source>
        <dbReference type="ARBA" id="ARBA00004123"/>
    </source>
</evidence>
<dbReference type="InterPro" id="IPR017930">
    <property type="entry name" value="Myb_dom"/>
</dbReference>
<dbReference type="CDD" id="cd00167">
    <property type="entry name" value="SANT"/>
    <property type="match status" value="2"/>
</dbReference>
<reference evidence="7 8" key="1">
    <citation type="submission" date="2019-05" db="EMBL/GenBank/DDBJ databases">
        <title>Mikania micrantha, genome provides insights into the molecular mechanism of rapid growth.</title>
        <authorList>
            <person name="Liu B."/>
        </authorList>
    </citation>
    <scope>NUCLEOTIDE SEQUENCE [LARGE SCALE GENOMIC DNA]</scope>
    <source>
        <strain evidence="7">NLD-2019</strain>
        <tissue evidence="7">Leaf</tissue>
    </source>
</reference>
<dbReference type="PANTHER" id="PTHR10641">
    <property type="entry name" value="MYB FAMILY TRANSCRIPTION FACTOR"/>
    <property type="match status" value="1"/>
</dbReference>
<comment type="caution">
    <text evidence="7">The sequence shown here is derived from an EMBL/GenBank/DDBJ whole genome shotgun (WGS) entry which is preliminary data.</text>
</comment>
<evidence type="ECO:0000256" key="3">
    <source>
        <dbReference type="ARBA" id="ARBA00023125"/>
    </source>
</evidence>
<accession>A0A5N6PR70</accession>
<feature type="domain" description="HTH myb-type" evidence="6">
    <location>
        <begin position="9"/>
        <end position="61"/>
    </location>
</feature>
<dbReference type="InterPro" id="IPR001005">
    <property type="entry name" value="SANT/Myb"/>
</dbReference>
<dbReference type="PANTHER" id="PTHR10641:SF1377">
    <property type="entry name" value="MYB-RELATED PROTEIN MYB4-LIKE"/>
    <property type="match status" value="1"/>
</dbReference>
<evidence type="ECO:0000259" key="5">
    <source>
        <dbReference type="PROSITE" id="PS50090"/>
    </source>
</evidence>
<dbReference type="OrthoDB" id="1647852at2759"/>
<organism evidence="7 8">
    <name type="scientific">Mikania micrantha</name>
    <name type="common">bitter vine</name>
    <dbReference type="NCBI Taxonomy" id="192012"/>
    <lineage>
        <taxon>Eukaryota</taxon>
        <taxon>Viridiplantae</taxon>
        <taxon>Streptophyta</taxon>
        <taxon>Embryophyta</taxon>
        <taxon>Tracheophyta</taxon>
        <taxon>Spermatophyta</taxon>
        <taxon>Magnoliopsida</taxon>
        <taxon>eudicotyledons</taxon>
        <taxon>Gunneridae</taxon>
        <taxon>Pentapetalae</taxon>
        <taxon>asterids</taxon>
        <taxon>campanulids</taxon>
        <taxon>Asterales</taxon>
        <taxon>Asteraceae</taxon>
        <taxon>Asteroideae</taxon>
        <taxon>Heliantheae alliance</taxon>
        <taxon>Eupatorieae</taxon>
        <taxon>Mikania</taxon>
    </lineage>
</organism>
<feature type="domain" description="HTH myb-type" evidence="6">
    <location>
        <begin position="62"/>
        <end position="116"/>
    </location>
</feature>
<gene>
    <name evidence="7" type="ORF">E3N88_06583</name>
</gene>
<keyword evidence="2" id="KW-0677">Repeat</keyword>
<keyword evidence="4" id="KW-0539">Nucleus</keyword>
<feature type="domain" description="Myb-like" evidence="5">
    <location>
        <begin position="9"/>
        <end position="61"/>
    </location>
</feature>
<evidence type="ECO:0000259" key="6">
    <source>
        <dbReference type="PROSITE" id="PS51294"/>
    </source>
</evidence>
<comment type="subcellular location">
    <subcellularLocation>
        <location evidence="1">Nucleus</location>
    </subcellularLocation>
</comment>
<dbReference type="GO" id="GO:0003677">
    <property type="term" value="F:DNA binding"/>
    <property type="evidence" value="ECO:0007669"/>
    <property type="project" value="UniProtKB-KW"/>
</dbReference>
<dbReference type="InterPro" id="IPR015495">
    <property type="entry name" value="Myb_TF_plants"/>
</dbReference>
<sequence length="241" mass="27547">MTRTPYFDKNGKKKGAWSKEEDNKLIAYIERYGHWNWSEIPKFAGISRCGKSCRLRWVNYLRPNMKRGNITKEEEDLIVKLHGEIGNKWSAIAAKLPGRSDNEIKNYWNTNLRKLAKQDQLHHTMPESCNPARTKQNLILENAVKDEIVLTSSSTGSSSENSLGHTSSSSFMQTFDIDKDGSFWTDPFLVEIDSPPMNGCSSSLDLAQASSCDMLMDDEFVWSTMNLYDGYHKQLQKCDML</sequence>
<proteinExistence type="predicted"/>
<name>A0A5N6PR70_9ASTR</name>
<dbReference type="GO" id="GO:0005634">
    <property type="term" value="C:nucleus"/>
    <property type="evidence" value="ECO:0007669"/>
    <property type="project" value="UniProtKB-SubCell"/>
</dbReference>
<dbReference type="Pfam" id="PF00249">
    <property type="entry name" value="Myb_DNA-binding"/>
    <property type="match status" value="2"/>
</dbReference>
<keyword evidence="3" id="KW-0238">DNA-binding</keyword>
<dbReference type="SUPFAM" id="SSF46689">
    <property type="entry name" value="Homeodomain-like"/>
    <property type="match status" value="1"/>
</dbReference>
<dbReference type="AlphaFoldDB" id="A0A5N6PR70"/>
<feature type="domain" description="Myb-like" evidence="5">
    <location>
        <begin position="62"/>
        <end position="112"/>
    </location>
</feature>
<dbReference type="Proteomes" id="UP000326396">
    <property type="component" value="Linkage Group LG11"/>
</dbReference>
<dbReference type="EMBL" id="SZYD01000003">
    <property type="protein sequence ID" value="KAD6795687.1"/>
    <property type="molecule type" value="Genomic_DNA"/>
</dbReference>
<dbReference type="FunFam" id="1.10.10.60:FF:000001">
    <property type="entry name" value="MYB-related transcription factor"/>
    <property type="match status" value="1"/>
</dbReference>